<keyword evidence="1" id="KW-1133">Transmembrane helix</keyword>
<feature type="transmembrane region" description="Helical" evidence="1">
    <location>
        <begin position="55"/>
        <end position="74"/>
    </location>
</feature>
<accession>F9RY25</accession>
<protein>
    <submittedName>
        <fullName evidence="2">Uncharacterized protein</fullName>
    </submittedName>
</protein>
<keyword evidence="3" id="KW-1185">Reference proteome</keyword>
<evidence type="ECO:0000313" key="3">
    <source>
        <dbReference type="Proteomes" id="UP000004605"/>
    </source>
</evidence>
<proteinExistence type="predicted"/>
<dbReference type="RefSeq" id="WP_006710770.1">
    <property type="nucleotide sequence ID" value="NZ_AFWF01000030.1"/>
</dbReference>
<sequence length="80" mass="8525">MPSCVLANAQGFLAVVSTDIAQCTGFIVVTPAEYEYVMGYTQITAIEATAAFSGAYSLVFVTGFAYTYVVKLAIKLINLL</sequence>
<dbReference type="Proteomes" id="UP000004605">
    <property type="component" value="Unassembled WGS sequence"/>
</dbReference>
<evidence type="ECO:0000256" key="1">
    <source>
        <dbReference type="SAM" id="Phobius"/>
    </source>
</evidence>
<evidence type="ECO:0000313" key="2">
    <source>
        <dbReference type="EMBL" id="EGU47025.1"/>
    </source>
</evidence>
<dbReference type="AlphaFoldDB" id="F9RY25"/>
<reference evidence="2 3" key="1">
    <citation type="journal article" date="2012" name="Int. J. Syst. Evol. Microbiol.">
        <title>Vibrio caribbeanicus sp. nov., isolated from the marine sponge Scleritoderma cyanea.</title>
        <authorList>
            <person name="Hoffmann M."/>
            <person name="Monday S.R."/>
            <person name="Allard M.W."/>
            <person name="Strain E.A."/>
            <person name="Whittaker P."/>
            <person name="Naum M."/>
            <person name="McCarthy P.J."/>
            <person name="Lopez J.V."/>
            <person name="Fischer M."/>
            <person name="Brown E.W."/>
        </authorList>
    </citation>
    <scope>NUCLEOTIDE SEQUENCE [LARGE SCALE GENOMIC DNA]</scope>
    <source>
        <strain evidence="2 3">ATCC 700023</strain>
    </source>
</reference>
<keyword evidence="1" id="KW-0472">Membrane</keyword>
<gene>
    <name evidence="2" type="ORF">VII00023_02079</name>
</gene>
<name>F9RY25_9VIBR</name>
<keyword evidence="1" id="KW-0812">Transmembrane</keyword>
<dbReference type="EMBL" id="AFWF01000030">
    <property type="protein sequence ID" value="EGU47025.1"/>
    <property type="molecule type" value="Genomic_DNA"/>
</dbReference>
<dbReference type="OrthoDB" id="6053542at2"/>
<comment type="caution">
    <text evidence="2">The sequence shown here is derived from an EMBL/GenBank/DDBJ whole genome shotgun (WGS) entry which is preliminary data.</text>
</comment>
<organism evidence="2 3">
    <name type="scientific">Vibrio ichthyoenteri ATCC 700023</name>
    <dbReference type="NCBI Taxonomy" id="870968"/>
    <lineage>
        <taxon>Bacteria</taxon>
        <taxon>Pseudomonadati</taxon>
        <taxon>Pseudomonadota</taxon>
        <taxon>Gammaproteobacteria</taxon>
        <taxon>Vibrionales</taxon>
        <taxon>Vibrionaceae</taxon>
        <taxon>Vibrio</taxon>
    </lineage>
</organism>